<dbReference type="EMBL" id="JARKIE010000121">
    <property type="protein sequence ID" value="KAJ7681165.1"/>
    <property type="molecule type" value="Genomic_DNA"/>
</dbReference>
<gene>
    <name evidence="1" type="ORF">B0H17DRAFT_1138603</name>
</gene>
<name>A0AAD7GC23_MYCRO</name>
<protein>
    <submittedName>
        <fullName evidence="1">Uncharacterized protein</fullName>
    </submittedName>
</protein>
<comment type="caution">
    <text evidence="1">The sequence shown here is derived from an EMBL/GenBank/DDBJ whole genome shotgun (WGS) entry which is preliminary data.</text>
</comment>
<dbReference type="AlphaFoldDB" id="A0AAD7GC23"/>
<keyword evidence="2" id="KW-1185">Reference proteome</keyword>
<proteinExistence type="predicted"/>
<reference evidence="1" key="1">
    <citation type="submission" date="2023-03" db="EMBL/GenBank/DDBJ databases">
        <title>Massive genome expansion in bonnet fungi (Mycena s.s.) driven by repeated elements and novel gene families across ecological guilds.</title>
        <authorList>
            <consortium name="Lawrence Berkeley National Laboratory"/>
            <person name="Harder C.B."/>
            <person name="Miyauchi S."/>
            <person name="Viragh M."/>
            <person name="Kuo A."/>
            <person name="Thoen E."/>
            <person name="Andreopoulos B."/>
            <person name="Lu D."/>
            <person name="Skrede I."/>
            <person name="Drula E."/>
            <person name="Henrissat B."/>
            <person name="Morin E."/>
            <person name="Kohler A."/>
            <person name="Barry K."/>
            <person name="LaButti K."/>
            <person name="Morin E."/>
            <person name="Salamov A."/>
            <person name="Lipzen A."/>
            <person name="Mereny Z."/>
            <person name="Hegedus B."/>
            <person name="Baldrian P."/>
            <person name="Stursova M."/>
            <person name="Weitz H."/>
            <person name="Taylor A."/>
            <person name="Grigoriev I.V."/>
            <person name="Nagy L.G."/>
            <person name="Martin F."/>
            <person name="Kauserud H."/>
        </authorList>
    </citation>
    <scope>NUCLEOTIDE SEQUENCE</scope>
    <source>
        <strain evidence="1">CBHHK067</strain>
    </source>
</reference>
<accession>A0AAD7GC23</accession>
<sequence>MSARFRRDPKQEIYPYPWLNCCGRPLSAFWALGRGFSCCGPGTWFTKEDFVLPPDLRKVKARKHNWKDLEYYSNSYTLTEDVQEIQYAFRRPEAKRLHSKLKGMHHIGITSFAYFPLTSATPDTPALIKKAAESVDVLKKSGKLESGQADILDKQIQTFKDDTLLDLEIIVFSGMSLATIAVYFS</sequence>
<dbReference type="Proteomes" id="UP001221757">
    <property type="component" value="Unassembled WGS sequence"/>
</dbReference>
<evidence type="ECO:0000313" key="1">
    <source>
        <dbReference type="EMBL" id="KAJ7681165.1"/>
    </source>
</evidence>
<evidence type="ECO:0000313" key="2">
    <source>
        <dbReference type="Proteomes" id="UP001221757"/>
    </source>
</evidence>
<organism evidence="1 2">
    <name type="scientific">Mycena rosella</name>
    <name type="common">Pink bonnet</name>
    <name type="synonym">Agaricus rosellus</name>
    <dbReference type="NCBI Taxonomy" id="1033263"/>
    <lineage>
        <taxon>Eukaryota</taxon>
        <taxon>Fungi</taxon>
        <taxon>Dikarya</taxon>
        <taxon>Basidiomycota</taxon>
        <taxon>Agaricomycotina</taxon>
        <taxon>Agaricomycetes</taxon>
        <taxon>Agaricomycetidae</taxon>
        <taxon>Agaricales</taxon>
        <taxon>Marasmiineae</taxon>
        <taxon>Mycenaceae</taxon>
        <taxon>Mycena</taxon>
    </lineage>
</organism>